<sequence length="170" mass="16004">MGVKAKIGTAGAALVVAAGVAWSLGPGLDGLSDDAPAIALGIGARPPAVAPPAETPAVPSAPEVPRPVPDQVGGVLPVNRPGTAAPLVPVPPLPGPAVPGTPVPGMPAPEVPPGAPQQPGEPSAPAEPTSPTPTPSPAPPPDATPAQPAGGCVSDTRLGSLICGIAGALS</sequence>
<protein>
    <submittedName>
        <fullName evidence="2">Uncharacterized protein</fullName>
    </submittedName>
</protein>
<evidence type="ECO:0000313" key="2">
    <source>
        <dbReference type="EMBL" id="ROS39896.1"/>
    </source>
</evidence>
<accession>A0A3N2GTD0</accession>
<organism evidence="2 3">
    <name type="scientific">Amycolatopsis thermoflava</name>
    <dbReference type="NCBI Taxonomy" id="84480"/>
    <lineage>
        <taxon>Bacteria</taxon>
        <taxon>Bacillati</taxon>
        <taxon>Actinomycetota</taxon>
        <taxon>Actinomycetes</taxon>
        <taxon>Pseudonocardiales</taxon>
        <taxon>Pseudonocardiaceae</taxon>
        <taxon>Amycolatopsis</taxon>
        <taxon>Amycolatopsis methanolica group</taxon>
    </lineage>
</organism>
<proteinExistence type="predicted"/>
<dbReference type="Proteomes" id="UP000274843">
    <property type="component" value="Unassembled WGS sequence"/>
</dbReference>
<feature type="region of interest" description="Disordered" evidence="1">
    <location>
        <begin position="48"/>
        <end position="156"/>
    </location>
</feature>
<feature type="compositionally biased region" description="Pro residues" evidence="1">
    <location>
        <begin position="128"/>
        <end position="143"/>
    </location>
</feature>
<dbReference type="EMBL" id="RKHY01000001">
    <property type="protein sequence ID" value="ROS39896.1"/>
    <property type="molecule type" value="Genomic_DNA"/>
</dbReference>
<feature type="compositionally biased region" description="Low complexity" evidence="1">
    <location>
        <begin position="117"/>
        <end position="127"/>
    </location>
</feature>
<gene>
    <name evidence="2" type="ORF">EDD35_2212</name>
</gene>
<keyword evidence="3" id="KW-1185">Reference proteome</keyword>
<reference evidence="2 3" key="1">
    <citation type="submission" date="2018-11" db="EMBL/GenBank/DDBJ databases">
        <title>Sequencing the genomes of 1000 actinobacteria strains.</title>
        <authorList>
            <person name="Klenk H.-P."/>
        </authorList>
    </citation>
    <scope>NUCLEOTIDE SEQUENCE [LARGE SCALE GENOMIC DNA]</scope>
    <source>
        <strain evidence="2 3">DSM 44348</strain>
    </source>
</reference>
<comment type="caution">
    <text evidence="2">The sequence shown here is derived from an EMBL/GenBank/DDBJ whole genome shotgun (WGS) entry which is preliminary data.</text>
</comment>
<dbReference type="GeneID" id="301843623"/>
<feature type="compositionally biased region" description="Pro residues" evidence="1">
    <location>
        <begin position="88"/>
        <end position="116"/>
    </location>
</feature>
<evidence type="ECO:0000256" key="1">
    <source>
        <dbReference type="SAM" id="MobiDB-lite"/>
    </source>
</evidence>
<evidence type="ECO:0000313" key="3">
    <source>
        <dbReference type="Proteomes" id="UP000274843"/>
    </source>
</evidence>
<dbReference type="AlphaFoldDB" id="A0A3N2GTD0"/>
<name>A0A3N2GTD0_9PSEU</name>
<dbReference type="RefSeq" id="WP_123683716.1">
    <property type="nucleotide sequence ID" value="NZ_CBDRBK010000035.1"/>
</dbReference>